<dbReference type="GO" id="GO:0006598">
    <property type="term" value="P:polyamine catabolic process"/>
    <property type="evidence" value="ECO:0007669"/>
    <property type="project" value="TreeGrafter"/>
</dbReference>
<dbReference type="STRING" id="1461582.BN1048_01507"/>
<protein>
    <submittedName>
        <fullName evidence="1">Putative glutamine amidotransferasec</fullName>
    </submittedName>
</protein>
<gene>
    <name evidence="1" type="ORF">BN1048_01507</name>
</gene>
<keyword evidence="2" id="KW-1185">Reference proteome</keyword>
<dbReference type="Gene3D" id="3.40.50.880">
    <property type="match status" value="1"/>
</dbReference>
<accession>A0A078M2X6</accession>
<name>A0A078M2X6_9STAP</name>
<dbReference type="InterPro" id="IPR029062">
    <property type="entry name" value="Class_I_gatase-like"/>
</dbReference>
<dbReference type="InterPro" id="IPR044668">
    <property type="entry name" value="PuuD-like"/>
</dbReference>
<dbReference type="InterPro" id="IPR011697">
    <property type="entry name" value="Peptidase_C26"/>
</dbReference>
<dbReference type="eggNOG" id="COG2071">
    <property type="taxonomic scope" value="Bacteria"/>
</dbReference>
<dbReference type="GO" id="GO:0033969">
    <property type="term" value="F:gamma-glutamyl-gamma-aminobutyrate hydrolase activity"/>
    <property type="evidence" value="ECO:0007669"/>
    <property type="project" value="TreeGrafter"/>
</dbReference>
<dbReference type="GO" id="GO:0005829">
    <property type="term" value="C:cytosol"/>
    <property type="evidence" value="ECO:0007669"/>
    <property type="project" value="TreeGrafter"/>
</dbReference>
<dbReference type="OrthoDB" id="9813383at2"/>
<dbReference type="CDD" id="cd01745">
    <property type="entry name" value="GATase1_2"/>
    <property type="match status" value="1"/>
</dbReference>
<dbReference type="RefSeq" id="WP_035809922.1">
    <property type="nucleotide sequence ID" value="NZ_CCSE01000001.1"/>
</dbReference>
<keyword evidence="1" id="KW-0808">Transferase</keyword>
<dbReference type="PANTHER" id="PTHR43235">
    <property type="entry name" value="GLUTAMINE AMIDOTRANSFERASE PB2B2.05-RELATED"/>
    <property type="match status" value="1"/>
</dbReference>
<reference evidence="1 2" key="1">
    <citation type="submission" date="2014-07" db="EMBL/GenBank/DDBJ databases">
        <authorList>
            <person name="Urmite Genomes Urmite Genomes"/>
        </authorList>
    </citation>
    <scope>NUCLEOTIDE SEQUENCE [LARGE SCALE GENOMIC DNA]</scope>
    <source>
        <strain evidence="1 2">13MG44_air</strain>
    </source>
</reference>
<proteinExistence type="predicted"/>
<dbReference type="PROSITE" id="PS51273">
    <property type="entry name" value="GATASE_TYPE_1"/>
    <property type="match status" value="1"/>
</dbReference>
<dbReference type="EMBL" id="CCSE01000001">
    <property type="protein sequence ID" value="CEA01833.1"/>
    <property type="molecule type" value="Genomic_DNA"/>
</dbReference>
<dbReference type="HOGENOM" id="CLU_030756_2_1_9"/>
<dbReference type="SUPFAM" id="SSF52317">
    <property type="entry name" value="Class I glutamine amidotransferase-like"/>
    <property type="match status" value="1"/>
</dbReference>
<evidence type="ECO:0000313" key="1">
    <source>
        <dbReference type="EMBL" id="CEA01833.1"/>
    </source>
</evidence>
<dbReference type="AlphaFoldDB" id="A0A078M2X6"/>
<keyword evidence="1" id="KW-0315">Glutamine amidotransferase</keyword>
<dbReference type="Pfam" id="PF07722">
    <property type="entry name" value="Peptidase_C26"/>
    <property type="match status" value="1"/>
</dbReference>
<dbReference type="GO" id="GO:0016740">
    <property type="term" value="F:transferase activity"/>
    <property type="evidence" value="ECO:0007669"/>
    <property type="project" value="UniProtKB-KW"/>
</dbReference>
<sequence length="236" mass="27031">MKQSLIGITTFIGKNNQEVPKRFIDVISREHGVPVLLPEIENEDLIKAQVENIDALLLTGGDDVDPALYDQDPHQKLGNIEPERDEYEWKLIDYALERDIPVLGICRGSHMLNIHEGGTIYQDIYSQIEEGTELIKHQRNDSKEHFTHKVNIKKDSKMYDIVKQEEIFTISNHHQAVNEVAPGFQVAAKTNDGIIEAIESTEHDFVIGLQWHPEERYHTDESSQNIIRRFVEAAGK</sequence>
<organism evidence="1 2">
    <name type="scientific">Jeotgalicoccus saudimassiliensis</name>
    <dbReference type="NCBI Taxonomy" id="1461582"/>
    <lineage>
        <taxon>Bacteria</taxon>
        <taxon>Bacillati</taxon>
        <taxon>Bacillota</taxon>
        <taxon>Bacilli</taxon>
        <taxon>Bacillales</taxon>
        <taxon>Staphylococcaceae</taxon>
        <taxon>Jeotgalicoccus</taxon>
    </lineage>
</organism>
<evidence type="ECO:0000313" key="2">
    <source>
        <dbReference type="Proteomes" id="UP000044136"/>
    </source>
</evidence>
<dbReference type="Proteomes" id="UP000044136">
    <property type="component" value="Unassembled WGS sequence"/>
</dbReference>
<dbReference type="PANTHER" id="PTHR43235:SF1">
    <property type="entry name" value="GLUTAMINE AMIDOTRANSFERASE PB2B2.05-RELATED"/>
    <property type="match status" value="1"/>
</dbReference>